<feature type="non-terminal residue" evidence="1">
    <location>
        <position position="119"/>
    </location>
</feature>
<gene>
    <name evidence="1" type="ORF">METZ01_LOCUS285713</name>
</gene>
<feature type="non-terminal residue" evidence="1">
    <location>
        <position position="1"/>
    </location>
</feature>
<name>A0A382L8A1_9ZZZZ</name>
<accession>A0A382L8A1</accession>
<evidence type="ECO:0008006" key="2">
    <source>
        <dbReference type="Google" id="ProtNLM"/>
    </source>
</evidence>
<protein>
    <recommendedName>
        <fullName evidence="2">Phytanoyl-CoA dioxygenase</fullName>
    </recommendedName>
</protein>
<dbReference type="AlphaFoldDB" id="A0A382L8A1"/>
<dbReference type="EMBL" id="UINC01085373">
    <property type="protein sequence ID" value="SVC32859.1"/>
    <property type="molecule type" value="Genomic_DNA"/>
</dbReference>
<organism evidence="1">
    <name type="scientific">marine metagenome</name>
    <dbReference type="NCBI Taxonomy" id="408172"/>
    <lineage>
        <taxon>unclassified sequences</taxon>
        <taxon>metagenomes</taxon>
        <taxon>ecological metagenomes</taxon>
    </lineage>
</organism>
<dbReference type="SUPFAM" id="SSF51197">
    <property type="entry name" value="Clavaminate synthase-like"/>
    <property type="match status" value="1"/>
</dbReference>
<reference evidence="1" key="1">
    <citation type="submission" date="2018-05" db="EMBL/GenBank/DDBJ databases">
        <authorList>
            <person name="Lanie J.A."/>
            <person name="Ng W.-L."/>
            <person name="Kazmierczak K.M."/>
            <person name="Andrzejewski T.M."/>
            <person name="Davidsen T.M."/>
            <person name="Wayne K.J."/>
            <person name="Tettelin H."/>
            <person name="Glass J.I."/>
            <person name="Rusch D."/>
            <person name="Podicherti R."/>
            <person name="Tsui H.-C.T."/>
            <person name="Winkler M.E."/>
        </authorList>
    </citation>
    <scope>NUCLEOTIDE SEQUENCE</scope>
</reference>
<proteinExistence type="predicted"/>
<sequence>MGITSDQIESYKEDGFLVIDDLFDPSELQVLYDDFNSVVDNWANFYYKQGQLSNLFEDDPFEHRLFSIYQALEGNCYELLSAVSGKRKTAGMFHVMMLPQILEVVESVIGAEILVHPQF</sequence>
<evidence type="ECO:0000313" key="1">
    <source>
        <dbReference type="EMBL" id="SVC32859.1"/>
    </source>
</evidence>
<dbReference type="Gene3D" id="2.60.120.620">
    <property type="entry name" value="q2cbj1_9rhob like domain"/>
    <property type="match status" value="1"/>
</dbReference>